<evidence type="ECO:0000259" key="1">
    <source>
        <dbReference type="Pfam" id="PF12146"/>
    </source>
</evidence>
<dbReference type="AlphaFoldDB" id="A0A918DHN5"/>
<evidence type="ECO:0000313" key="3">
    <source>
        <dbReference type="Proteomes" id="UP000606935"/>
    </source>
</evidence>
<accession>A0A918DHN5</accession>
<dbReference type="RefSeq" id="WP_229702043.1">
    <property type="nucleotide sequence ID" value="NZ_BMLS01000001.1"/>
</dbReference>
<name>A0A918DHN5_9ALTE</name>
<evidence type="ECO:0000313" key="2">
    <source>
        <dbReference type="EMBL" id="GGO65748.1"/>
    </source>
</evidence>
<dbReference type="InterPro" id="IPR022742">
    <property type="entry name" value="Hydrolase_4"/>
</dbReference>
<comment type="caution">
    <text evidence="2">The sequence shown here is derived from an EMBL/GenBank/DDBJ whole genome shotgun (WGS) entry which is preliminary data.</text>
</comment>
<keyword evidence="3" id="KW-1185">Reference proteome</keyword>
<reference evidence="2" key="1">
    <citation type="journal article" date="2014" name="Int. J. Syst. Evol. Microbiol.">
        <title>Complete genome sequence of Corynebacterium casei LMG S-19264T (=DSM 44701T), isolated from a smear-ripened cheese.</title>
        <authorList>
            <consortium name="US DOE Joint Genome Institute (JGI-PGF)"/>
            <person name="Walter F."/>
            <person name="Albersmeier A."/>
            <person name="Kalinowski J."/>
            <person name="Ruckert C."/>
        </authorList>
    </citation>
    <scope>NUCLEOTIDE SEQUENCE</scope>
    <source>
        <strain evidence="2">CGMCC 1.7086</strain>
    </source>
</reference>
<reference evidence="2" key="2">
    <citation type="submission" date="2020-09" db="EMBL/GenBank/DDBJ databases">
        <authorList>
            <person name="Sun Q."/>
            <person name="Zhou Y."/>
        </authorList>
    </citation>
    <scope>NUCLEOTIDE SEQUENCE</scope>
    <source>
        <strain evidence="2">CGMCC 1.7086</strain>
    </source>
</reference>
<dbReference type="GO" id="GO:0016787">
    <property type="term" value="F:hydrolase activity"/>
    <property type="evidence" value="ECO:0007669"/>
    <property type="project" value="UniProtKB-KW"/>
</dbReference>
<feature type="domain" description="Serine aminopeptidase S33" evidence="1">
    <location>
        <begin position="76"/>
        <end position="331"/>
    </location>
</feature>
<dbReference type="Proteomes" id="UP000606935">
    <property type="component" value="Unassembled WGS sequence"/>
</dbReference>
<dbReference type="PANTHER" id="PTHR11614">
    <property type="entry name" value="PHOSPHOLIPASE-RELATED"/>
    <property type="match status" value="1"/>
</dbReference>
<organism evidence="2 3">
    <name type="scientific">Bowmanella pacifica</name>
    <dbReference type="NCBI Taxonomy" id="502051"/>
    <lineage>
        <taxon>Bacteria</taxon>
        <taxon>Pseudomonadati</taxon>
        <taxon>Pseudomonadota</taxon>
        <taxon>Gammaproteobacteria</taxon>
        <taxon>Alteromonadales</taxon>
        <taxon>Alteromonadaceae</taxon>
        <taxon>Bowmanella</taxon>
    </lineage>
</organism>
<proteinExistence type="predicted"/>
<dbReference type="Gene3D" id="3.40.50.1820">
    <property type="entry name" value="alpha/beta hydrolase"/>
    <property type="match status" value="1"/>
</dbReference>
<dbReference type="Pfam" id="PF12146">
    <property type="entry name" value="Hydrolase_4"/>
    <property type="match status" value="1"/>
</dbReference>
<gene>
    <name evidence="2" type="primary">lypA</name>
    <name evidence="2" type="ORF">GCM10010982_08280</name>
</gene>
<protein>
    <submittedName>
        <fullName evidence="2">Alpha/beta hydrolase</fullName>
    </submittedName>
</protein>
<dbReference type="InterPro" id="IPR051044">
    <property type="entry name" value="MAG_DAG_Lipase"/>
</dbReference>
<dbReference type="EMBL" id="BMLS01000001">
    <property type="protein sequence ID" value="GGO65748.1"/>
    <property type="molecule type" value="Genomic_DNA"/>
</dbReference>
<dbReference type="SUPFAM" id="SSF53474">
    <property type="entry name" value="alpha/beta-Hydrolases"/>
    <property type="match status" value="1"/>
</dbReference>
<dbReference type="InterPro" id="IPR029058">
    <property type="entry name" value="AB_hydrolase_fold"/>
</dbReference>
<sequence>MSLNHKLLPLWISFLLSLGFCSSLSAMDYYFSDENQLESHYPTQIQGFWHNQVITGEFSGVAEVPIGYAYVQHPQAIGSIVISSGRIEGYLKYKEVLFDLYHNRYSVFILDHRGQGLSGRMSDNPHQGYVQDYQQYVDDLKTFYSQIVVPNSQHQPLLLGHSMGGAIGTLYLATYPDDFAKAAFTSPMYGIKTPLPLWLAKALINTGQTLNHWFASGPWYFIGQGDYLAVPFALNMLTNSKSRYQFFRQEYEQEPKLQLGGVTFDWLDASITAMNRIAEQANQIESQILVLQAGNDMVVENQAQDHVCARLPHCQLQVIAKAKHELLMEADDYRQPAMRTILDFFQSPK</sequence>
<keyword evidence="2" id="KW-0378">Hydrolase</keyword>